<keyword evidence="3 5" id="KW-0472">Membrane</keyword>
<evidence type="ECO:0000256" key="3">
    <source>
        <dbReference type="ARBA" id="ARBA00023136"/>
    </source>
</evidence>
<evidence type="ECO:0000256" key="2">
    <source>
        <dbReference type="ARBA" id="ARBA00005778"/>
    </source>
</evidence>
<keyword evidence="5" id="KW-1133">Transmembrane helix</keyword>
<dbReference type="Pfam" id="PF07159">
    <property type="entry name" value="CYRIA-B_Rac1-bd"/>
    <property type="match status" value="1"/>
</dbReference>
<dbReference type="AlphaFoldDB" id="A0AAW1CZT2"/>
<name>A0AAW1CZT2_9HEMI</name>
<reference evidence="7 8" key="1">
    <citation type="submission" date="2022-12" db="EMBL/GenBank/DDBJ databases">
        <title>Chromosome-level genome assembly of true bugs.</title>
        <authorList>
            <person name="Ma L."/>
            <person name="Li H."/>
        </authorList>
    </citation>
    <scope>NUCLEOTIDE SEQUENCE [LARGE SCALE GENOMIC DNA]</scope>
    <source>
        <strain evidence="7">Lab_2022b</strain>
    </source>
</reference>
<dbReference type="GO" id="GO:0031267">
    <property type="term" value="F:small GTPase binding"/>
    <property type="evidence" value="ECO:0007669"/>
    <property type="project" value="InterPro"/>
</dbReference>
<dbReference type="PANTHER" id="PTHR12422">
    <property type="entry name" value="GH09096P"/>
    <property type="match status" value="1"/>
</dbReference>
<organism evidence="7 8">
    <name type="scientific">Rhynocoris fuscipes</name>
    <dbReference type="NCBI Taxonomy" id="488301"/>
    <lineage>
        <taxon>Eukaryota</taxon>
        <taxon>Metazoa</taxon>
        <taxon>Ecdysozoa</taxon>
        <taxon>Arthropoda</taxon>
        <taxon>Hexapoda</taxon>
        <taxon>Insecta</taxon>
        <taxon>Pterygota</taxon>
        <taxon>Neoptera</taxon>
        <taxon>Paraneoptera</taxon>
        <taxon>Hemiptera</taxon>
        <taxon>Heteroptera</taxon>
        <taxon>Panheteroptera</taxon>
        <taxon>Cimicomorpha</taxon>
        <taxon>Reduviidae</taxon>
        <taxon>Harpactorinae</taxon>
        <taxon>Harpactorini</taxon>
        <taxon>Rhynocoris</taxon>
    </lineage>
</organism>
<keyword evidence="4" id="KW-0449">Lipoprotein</keyword>
<comment type="similarity">
    <text evidence="2">Belongs to the CYRI family.</text>
</comment>
<keyword evidence="5" id="KW-0812">Transmembrane</keyword>
<dbReference type="InterPro" id="IPR009828">
    <property type="entry name" value="CYRIA/CYRIB_Rac1-bd"/>
</dbReference>
<evidence type="ECO:0000256" key="1">
    <source>
        <dbReference type="ARBA" id="ARBA00004635"/>
    </source>
</evidence>
<dbReference type="GO" id="GO:0016020">
    <property type="term" value="C:membrane"/>
    <property type="evidence" value="ECO:0007669"/>
    <property type="project" value="UniProtKB-SubCell"/>
</dbReference>
<feature type="transmembrane region" description="Helical" evidence="5">
    <location>
        <begin position="310"/>
        <end position="330"/>
    </location>
</feature>
<proteinExistence type="inferred from homology"/>
<accession>A0AAW1CZT2</accession>
<dbReference type="Proteomes" id="UP001461498">
    <property type="component" value="Unassembled WGS sequence"/>
</dbReference>
<protein>
    <recommendedName>
        <fullName evidence="6">CYRIA/CYRIB Rac1 binding domain-containing protein</fullName>
    </recommendedName>
</protein>
<dbReference type="EMBL" id="JAPXFL010000008">
    <property type="protein sequence ID" value="KAK9503035.1"/>
    <property type="molecule type" value="Genomic_DNA"/>
</dbReference>
<comment type="subcellular location">
    <subcellularLocation>
        <location evidence="1">Membrane</location>
        <topology evidence="1">Lipid-anchor</topology>
    </subcellularLocation>
</comment>
<dbReference type="InterPro" id="IPR039789">
    <property type="entry name" value="CYRI"/>
</dbReference>
<evidence type="ECO:0000259" key="6">
    <source>
        <dbReference type="Pfam" id="PF07159"/>
    </source>
</evidence>
<feature type="domain" description="CYRIA/CYRIB Rac1 binding" evidence="6">
    <location>
        <begin position="22"/>
        <end position="310"/>
    </location>
</feature>
<evidence type="ECO:0000256" key="4">
    <source>
        <dbReference type="ARBA" id="ARBA00023288"/>
    </source>
</evidence>
<comment type="caution">
    <text evidence="7">The sequence shown here is derived from an EMBL/GenBank/DDBJ whole genome shotgun (WGS) entry which is preliminary data.</text>
</comment>
<sequence>MGKLLSLLSRDESNCCTPQKYDVFLDFENAEPTESEREVFDEVEKVLECSESILNEIGIYKGAGREIREAITTPTEQTQTKAWNVVLPLVEKLKNFYIFSLELERIVPKILGELCSGAMSPAQHLEQQQALVKQFAEILEFVLKFDEYKMKTPAIQNDFSYYRRTMNRRQRMWSNECGSASDRNSRFHLANRMSLFYANATPMLRVLTDATATFVQQNRDIPIENTTETLATMAKVCLRMLESPLVSQFEHEETELLVLRVMVGLVILYDHVHPQGAFTKSSNLDVKGCIRLLKEQPTVKSEPLLNALRFVLFFLFFLHCSTFLTFFIIRNCFLCILVSRSGLRIFSVSHLFIYLIQHARKSLLKTNLVTKLKIQNVPKVNSVRSW</sequence>
<evidence type="ECO:0000313" key="8">
    <source>
        <dbReference type="Proteomes" id="UP001461498"/>
    </source>
</evidence>
<evidence type="ECO:0000313" key="7">
    <source>
        <dbReference type="EMBL" id="KAK9503035.1"/>
    </source>
</evidence>
<dbReference type="GO" id="GO:0030833">
    <property type="term" value="P:regulation of actin filament polymerization"/>
    <property type="evidence" value="ECO:0007669"/>
    <property type="project" value="InterPro"/>
</dbReference>
<gene>
    <name evidence="7" type="ORF">O3M35_011688</name>
</gene>
<keyword evidence="8" id="KW-1185">Reference proteome</keyword>
<evidence type="ECO:0000256" key="5">
    <source>
        <dbReference type="SAM" id="Phobius"/>
    </source>
</evidence>